<dbReference type="InterPro" id="IPR034144">
    <property type="entry name" value="TOPRIM_TopoIII"/>
</dbReference>
<dbReference type="InterPro" id="IPR000380">
    <property type="entry name" value="Topo_IA"/>
</dbReference>
<dbReference type="Gene3D" id="1.10.460.10">
    <property type="entry name" value="Topoisomerase I, domain 2"/>
    <property type="match status" value="1"/>
</dbReference>
<name>A0A1T0AXK9_9PAST</name>
<dbReference type="STRING" id="123822.B0188_08725"/>
<dbReference type="InterPro" id="IPR013826">
    <property type="entry name" value="Topo_IA_cen_sub3"/>
</dbReference>
<evidence type="ECO:0000313" key="13">
    <source>
        <dbReference type="Proteomes" id="UP000190023"/>
    </source>
</evidence>
<dbReference type="EC" id="5.6.2.1" evidence="3"/>
<dbReference type="InterPro" id="IPR003602">
    <property type="entry name" value="Topo_IA_DNA-bd_dom"/>
</dbReference>
<dbReference type="Gene3D" id="1.10.290.10">
    <property type="entry name" value="Topoisomerase I, domain 4"/>
    <property type="match status" value="1"/>
</dbReference>
<evidence type="ECO:0000256" key="2">
    <source>
        <dbReference type="ARBA" id="ARBA00009446"/>
    </source>
</evidence>
<evidence type="ECO:0000313" key="12">
    <source>
        <dbReference type="EMBL" id="OOS02496.1"/>
    </source>
</evidence>
<dbReference type="InterPro" id="IPR013824">
    <property type="entry name" value="Topo_IA_cen_sub1"/>
</dbReference>
<evidence type="ECO:0000256" key="9">
    <source>
        <dbReference type="ARBA" id="ARBA00032235"/>
    </source>
</evidence>
<dbReference type="EMBL" id="MUYB01000036">
    <property type="protein sequence ID" value="OOS02496.1"/>
    <property type="molecule type" value="Genomic_DNA"/>
</dbReference>
<dbReference type="PANTHER" id="PTHR11390:SF21">
    <property type="entry name" value="DNA TOPOISOMERASE 3-ALPHA"/>
    <property type="match status" value="1"/>
</dbReference>
<dbReference type="AlphaFoldDB" id="A0A1T0AXK9"/>
<accession>A0A1T0AXK9</accession>
<dbReference type="PRINTS" id="PR00417">
    <property type="entry name" value="PRTPISMRASEI"/>
</dbReference>
<evidence type="ECO:0000256" key="3">
    <source>
        <dbReference type="ARBA" id="ARBA00012891"/>
    </source>
</evidence>
<comment type="catalytic activity">
    <reaction evidence="1">
        <text>ATP-independent breakage of single-stranded DNA, followed by passage and rejoining.</text>
        <dbReference type="EC" id="5.6.2.1"/>
    </reaction>
</comment>
<dbReference type="GO" id="GO:0003917">
    <property type="term" value="F:DNA topoisomerase type I (single strand cut, ATP-independent) activity"/>
    <property type="evidence" value="ECO:0007669"/>
    <property type="project" value="UniProtKB-EC"/>
</dbReference>
<dbReference type="PANTHER" id="PTHR11390">
    <property type="entry name" value="PROKARYOTIC DNA TOPOISOMERASE"/>
    <property type="match status" value="1"/>
</dbReference>
<evidence type="ECO:0000256" key="7">
    <source>
        <dbReference type="ARBA" id="ARBA00030003"/>
    </source>
</evidence>
<sequence>MKLIIAEKPQLAQVIAEAIGIMSRKDGYFECKNNYTVTNAIGHILSQKMPEEIKPEYREWKLEHLPLQVRPIPLKVTERTSKQFHIVKGLLEKADTVINAGDPDDEGQLLVDEIIDFCHFKGTQQRILVNDLKAESARKALENIEPNSKYIGMRNKALARSQADYLFGLNLTRAYTLFARKKGFTGKLTIGRVQTPTLALIVRRYLANKNHKESFFYNVSGMFAFGNENLNAKLVITDNIETDPNSEKEKRIIDKSIAEAIKTACENAPCSIISSTVEDKKTVAPLPFSLLDLQVRLNNKYGYSSDEVLRITQDLREKHKAITYNRSDCRYLTEEQHQEAPNTLDFLVGLLDLPTAQLDKYKKGRAFNPEKVTAHTAIIPVTGNYKLSDFTEEEKHVFTEIAQQYFIQFLPEKAYQQATVTLACNDYQFKATASKITDYGWAKIVADDEAKSEDHSVFNLLSSLNESNQDICSSVDIKQEKTKPLPLYTEATLLKDLANTAKYVKNPEIKKLLLDKDKGKEGENGGIGTPATRSAIIKHLNNVGFFEYQGKKLVPTQTGIDFIQSLPDILTYPDMTALWFEQQREIEQGKLSVNAFLDGIEQFIGEQLHQAENVKIEAQGEPCECGKGVLRLIKGEKGAFFSCTAYPDCKITKPALNNAPMPNCPCCNGNLKGNSAVIECVSCGLKVWRKFFEKPLTDSQLLALLTKGKTPLIKGLKSKSGKEFEAYAKLNKAEKKVELEFPTKTATTKEMKVVKVKRENLNFK</sequence>
<dbReference type="InterPro" id="IPR025589">
    <property type="entry name" value="Toprim_C_rpt"/>
</dbReference>
<dbReference type="SMART" id="SM00436">
    <property type="entry name" value="TOP1Bc"/>
    <property type="match status" value="1"/>
</dbReference>
<proteinExistence type="inferred from homology"/>
<keyword evidence="6" id="KW-0413">Isomerase</keyword>
<evidence type="ECO:0000256" key="8">
    <source>
        <dbReference type="ARBA" id="ARBA00031985"/>
    </source>
</evidence>
<comment type="caution">
    <text evidence="12">The sequence shown here is derived from an EMBL/GenBank/DDBJ whole genome shotgun (WGS) entry which is preliminary data.</text>
</comment>
<evidence type="ECO:0000256" key="4">
    <source>
        <dbReference type="ARBA" id="ARBA00023029"/>
    </source>
</evidence>
<keyword evidence="13" id="KW-1185">Reference proteome</keyword>
<dbReference type="SMART" id="SM00437">
    <property type="entry name" value="TOP1Ac"/>
    <property type="match status" value="1"/>
</dbReference>
<dbReference type="InterPro" id="IPR023405">
    <property type="entry name" value="Topo_IA_core_domain"/>
</dbReference>
<dbReference type="Gene3D" id="3.30.65.10">
    <property type="entry name" value="Bacterial Topoisomerase I, domain 1"/>
    <property type="match status" value="1"/>
</dbReference>
<dbReference type="InterPro" id="IPR006171">
    <property type="entry name" value="TOPRIM_dom"/>
</dbReference>
<dbReference type="GO" id="GO:0003677">
    <property type="term" value="F:DNA binding"/>
    <property type="evidence" value="ECO:0007669"/>
    <property type="project" value="UniProtKB-KW"/>
</dbReference>
<dbReference type="Gene3D" id="3.40.50.140">
    <property type="match status" value="1"/>
</dbReference>
<dbReference type="SUPFAM" id="SSF56712">
    <property type="entry name" value="Prokaryotic type I DNA topoisomerase"/>
    <property type="match status" value="1"/>
</dbReference>
<dbReference type="InterPro" id="IPR013497">
    <property type="entry name" value="Topo_IA_cen"/>
</dbReference>
<dbReference type="Proteomes" id="UP000190023">
    <property type="component" value="Unassembled WGS sequence"/>
</dbReference>
<keyword evidence="5" id="KW-0238">DNA-binding</keyword>
<reference evidence="12 13" key="1">
    <citation type="submission" date="2017-02" db="EMBL/GenBank/DDBJ databases">
        <title>Draft genome sequence of Haemophilus felis CCUG 31170 type strain.</title>
        <authorList>
            <person name="Engstrom-Jakobsson H."/>
            <person name="Salva-Serra F."/>
            <person name="Thorell K."/>
            <person name="Gonzales-Siles L."/>
            <person name="Karlsson R."/>
            <person name="Boulund F."/>
            <person name="Engstrand L."/>
            <person name="Kristiansson E."/>
            <person name="Moore E."/>
        </authorList>
    </citation>
    <scope>NUCLEOTIDE SEQUENCE [LARGE SCALE GENOMIC DNA]</scope>
    <source>
        <strain evidence="12 13">CCUG 31170</strain>
    </source>
</reference>
<evidence type="ECO:0000259" key="11">
    <source>
        <dbReference type="PROSITE" id="PS52039"/>
    </source>
</evidence>
<organism evidence="12 13">
    <name type="scientific">[Haemophilus] felis</name>
    <dbReference type="NCBI Taxonomy" id="123822"/>
    <lineage>
        <taxon>Bacteria</taxon>
        <taxon>Pseudomonadati</taxon>
        <taxon>Pseudomonadota</taxon>
        <taxon>Gammaproteobacteria</taxon>
        <taxon>Pasteurellales</taxon>
        <taxon>Pasteurellaceae</taxon>
    </lineage>
</organism>
<dbReference type="Pfam" id="PF01131">
    <property type="entry name" value="Topoisom_bac"/>
    <property type="match status" value="1"/>
</dbReference>
<dbReference type="InterPro" id="IPR003601">
    <property type="entry name" value="Topo_IA_2"/>
</dbReference>
<dbReference type="GO" id="GO:0006310">
    <property type="term" value="P:DNA recombination"/>
    <property type="evidence" value="ECO:0007669"/>
    <property type="project" value="TreeGrafter"/>
</dbReference>
<protein>
    <recommendedName>
        <fullName evidence="3">DNA topoisomerase</fullName>
        <ecNumber evidence="3">5.6.2.1</ecNumber>
    </recommendedName>
    <alternativeName>
        <fullName evidence="10">Omega-protein</fullName>
    </alternativeName>
    <alternativeName>
        <fullName evidence="9">Relaxing enzyme</fullName>
    </alternativeName>
    <alternativeName>
        <fullName evidence="7">Swivelase</fullName>
    </alternativeName>
    <alternativeName>
        <fullName evidence="8">Untwisting enzyme</fullName>
    </alternativeName>
</protein>
<evidence type="ECO:0000256" key="5">
    <source>
        <dbReference type="ARBA" id="ARBA00023125"/>
    </source>
</evidence>
<dbReference type="InterPro" id="IPR013825">
    <property type="entry name" value="Topo_IA_cen_sub2"/>
</dbReference>
<feature type="domain" description="Topo IA-type catalytic" evidence="11">
    <location>
        <begin position="150"/>
        <end position="608"/>
    </location>
</feature>
<comment type="similarity">
    <text evidence="2">Belongs to the type IA topoisomerase family.</text>
</comment>
<dbReference type="Pfam" id="PF01751">
    <property type="entry name" value="Toprim"/>
    <property type="match status" value="1"/>
</dbReference>
<evidence type="ECO:0000256" key="6">
    <source>
        <dbReference type="ARBA" id="ARBA00023235"/>
    </source>
</evidence>
<gene>
    <name evidence="12" type="ORF">B0188_08725</name>
</gene>
<dbReference type="Gene3D" id="2.70.20.10">
    <property type="entry name" value="Topoisomerase I, domain 3"/>
    <property type="match status" value="1"/>
</dbReference>
<dbReference type="OrthoDB" id="9803554at2"/>
<dbReference type="GO" id="GO:0043597">
    <property type="term" value="C:cytoplasmic replication fork"/>
    <property type="evidence" value="ECO:0007669"/>
    <property type="project" value="TreeGrafter"/>
</dbReference>
<keyword evidence="4" id="KW-0799">Topoisomerase</keyword>
<dbReference type="Pfam" id="PF13342">
    <property type="entry name" value="Toprim_Crpt"/>
    <property type="match status" value="1"/>
</dbReference>
<dbReference type="CDD" id="cd03362">
    <property type="entry name" value="TOPRIM_TopoIA_TopoIII"/>
    <property type="match status" value="1"/>
</dbReference>
<dbReference type="GO" id="GO:0006265">
    <property type="term" value="P:DNA topological change"/>
    <property type="evidence" value="ECO:0007669"/>
    <property type="project" value="InterPro"/>
</dbReference>
<dbReference type="PROSITE" id="PS52039">
    <property type="entry name" value="TOPO_IA_2"/>
    <property type="match status" value="1"/>
</dbReference>
<dbReference type="GO" id="GO:0006281">
    <property type="term" value="P:DNA repair"/>
    <property type="evidence" value="ECO:0007669"/>
    <property type="project" value="TreeGrafter"/>
</dbReference>
<evidence type="ECO:0000256" key="10">
    <source>
        <dbReference type="ARBA" id="ARBA00032877"/>
    </source>
</evidence>
<evidence type="ECO:0000256" key="1">
    <source>
        <dbReference type="ARBA" id="ARBA00000213"/>
    </source>
</evidence>
<dbReference type="SMART" id="SM00493">
    <property type="entry name" value="TOPRIM"/>
    <property type="match status" value="1"/>
</dbReference>